<protein>
    <submittedName>
        <fullName evidence="1">Uncharacterized protein</fullName>
    </submittedName>
</protein>
<name>A0A090VH91_9FLAO</name>
<dbReference type="Proteomes" id="UP000029644">
    <property type="component" value="Unassembled WGS sequence"/>
</dbReference>
<gene>
    <name evidence="1" type="ORF">JCM19300_2254</name>
</gene>
<dbReference type="AlphaFoldDB" id="A0A090VH91"/>
<sequence>MAVVDKVVVSVLHRSPSPEIIGALGTSFIVTETSELFGHVPAVVYVTV</sequence>
<comment type="caution">
    <text evidence="1">The sequence shown here is derived from an EMBL/GenBank/DDBJ whole genome shotgun (WGS) entry which is preliminary data.</text>
</comment>
<organism evidence="1 2">
    <name type="scientific">Algibacter lectus</name>
    <dbReference type="NCBI Taxonomy" id="221126"/>
    <lineage>
        <taxon>Bacteria</taxon>
        <taxon>Pseudomonadati</taxon>
        <taxon>Bacteroidota</taxon>
        <taxon>Flavobacteriia</taxon>
        <taxon>Flavobacteriales</taxon>
        <taxon>Flavobacteriaceae</taxon>
        <taxon>Algibacter</taxon>
    </lineage>
</organism>
<accession>A0A090VH91</accession>
<evidence type="ECO:0000313" key="1">
    <source>
        <dbReference type="EMBL" id="GAL64101.1"/>
    </source>
</evidence>
<proteinExistence type="predicted"/>
<reference evidence="1 2" key="1">
    <citation type="journal article" date="2014" name="Genome Announc.">
        <title>Draft Genome Sequences of Marine Flavobacterium Algibacter lectus Strains SS8 and NR4.</title>
        <authorList>
            <person name="Takatani N."/>
            <person name="Nakanishi M."/>
            <person name="Meirelles P."/>
            <person name="Mino S."/>
            <person name="Suda W."/>
            <person name="Oshima K."/>
            <person name="Hattori M."/>
            <person name="Ohkuma M."/>
            <person name="Hosokawa M."/>
            <person name="Miyashita K."/>
            <person name="Thompson F.L."/>
            <person name="Niwa A."/>
            <person name="Sawabe T."/>
            <person name="Sawabe T."/>
        </authorList>
    </citation>
    <scope>NUCLEOTIDE SEQUENCE [LARGE SCALE GENOMIC DNA]</scope>
    <source>
        <strain evidence="1 2">JCM 19300</strain>
    </source>
</reference>
<evidence type="ECO:0000313" key="2">
    <source>
        <dbReference type="Proteomes" id="UP000029644"/>
    </source>
</evidence>
<dbReference type="EMBL" id="BBNQ01000016">
    <property type="protein sequence ID" value="GAL64101.1"/>
    <property type="molecule type" value="Genomic_DNA"/>
</dbReference>